<organism evidence="14 15">
    <name type="scientific">Marinobacterium lacunae</name>
    <dbReference type="NCBI Taxonomy" id="1232683"/>
    <lineage>
        <taxon>Bacteria</taxon>
        <taxon>Pseudomonadati</taxon>
        <taxon>Pseudomonadota</taxon>
        <taxon>Gammaproteobacteria</taxon>
        <taxon>Oceanospirillales</taxon>
        <taxon>Oceanospirillaceae</taxon>
        <taxon>Marinobacterium</taxon>
    </lineage>
</organism>
<evidence type="ECO:0000256" key="2">
    <source>
        <dbReference type="ARBA" id="ARBA00006657"/>
    </source>
</evidence>
<dbReference type="PANTHER" id="PTHR30349">
    <property type="entry name" value="PHAGE INTEGRASE-RELATED"/>
    <property type="match status" value="1"/>
</dbReference>
<dbReference type="NCBIfam" id="NF001399">
    <property type="entry name" value="PRK00283.1"/>
    <property type="match status" value="1"/>
</dbReference>
<feature type="domain" description="Tyr recombinase" evidence="12">
    <location>
        <begin position="110"/>
        <end position="290"/>
    </location>
</feature>
<dbReference type="GO" id="GO:0051301">
    <property type="term" value="P:cell division"/>
    <property type="evidence" value="ECO:0007669"/>
    <property type="project" value="UniProtKB-UniRule"/>
</dbReference>
<comment type="subcellular location">
    <subcellularLocation>
        <location evidence="1 11">Cytoplasm</location>
    </subcellularLocation>
</comment>
<feature type="active site" evidence="11">
    <location>
        <position position="149"/>
    </location>
</feature>
<feature type="domain" description="Core-binding (CB)" evidence="13">
    <location>
        <begin position="3"/>
        <end position="89"/>
    </location>
</feature>
<dbReference type="GO" id="GO:0005737">
    <property type="term" value="C:cytoplasm"/>
    <property type="evidence" value="ECO:0007669"/>
    <property type="project" value="UniProtKB-SubCell"/>
</dbReference>
<comment type="similarity">
    <text evidence="2 11">Belongs to the 'phage' integrase family. XerC subfamily.</text>
</comment>
<dbReference type="InterPro" id="IPR004107">
    <property type="entry name" value="Integrase_SAM-like_N"/>
</dbReference>
<evidence type="ECO:0000256" key="5">
    <source>
        <dbReference type="ARBA" id="ARBA00022618"/>
    </source>
</evidence>
<dbReference type="Proteomes" id="UP000028252">
    <property type="component" value="Unassembled WGS sequence"/>
</dbReference>
<keyword evidence="15" id="KW-1185">Reference proteome</keyword>
<evidence type="ECO:0000259" key="12">
    <source>
        <dbReference type="PROSITE" id="PS51898"/>
    </source>
</evidence>
<keyword evidence="8 11" id="KW-0238">DNA-binding</keyword>
<dbReference type="InterPro" id="IPR002104">
    <property type="entry name" value="Integrase_catalytic"/>
</dbReference>
<dbReference type="SUPFAM" id="SSF56349">
    <property type="entry name" value="DNA breaking-rejoining enzymes"/>
    <property type="match status" value="1"/>
</dbReference>
<evidence type="ECO:0000313" key="15">
    <source>
        <dbReference type="Proteomes" id="UP000028252"/>
    </source>
</evidence>
<feature type="active site" evidence="11">
    <location>
        <position position="242"/>
    </location>
</feature>
<dbReference type="PANTHER" id="PTHR30349:SF81">
    <property type="entry name" value="TYROSINE RECOMBINASE XERC"/>
    <property type="match status" value="1"/>
</dbReference>
<keyword evidence="6 11" id="KW-0159">Chromosome partition</keyword>
<dbReference type="Gene3D" id="1.10.443.10">
    <property type="entry name" value="Intergrase catalytic core"/>
    <property type="match status" value="1"/>
</dbReference>
<proteinExistence type="inferred from homology"/>
<comment type="caution">
    <text evidence="14">The sequence shown here is derived from an EMBL/GenBank/DDBJ whole genome shotgun (WGS) entry which is preliminary data.</text>
</comment>
<dbReference type="STRING" id="1232683.ADIMK_0900"/>
<comment type="function">
    <text evidence="11">Site-specific tyrosine recombinase, which acts by catalyzing the cutting and rejoining of the recombining DNA molecules. The XerC-XerD complex is essential to convert dimers of the bacterial chromosome into monomers to permit their segregation at cell division. It also contributes to the segregational stability of plasmids.</text>
</comment>
<dbReference type="AlphaFoldDB" id="A0A081G343"/>
<dbReference type="InterPro" id="IPR023009">
    <property type="entry name" value="Tyrosine_recombinase_XerC/XerD"/>
</dbReference>
<feature type="active site" evidence="11">
    <location>
        <position position="245"/>
    </location>
</feature>
<sequence>MRSGDERLVAGFLRYLQSERQLSPHTLNNYRRDLKRLEAQLEELQLAGWKTLDERRLRRAVAQLHGNGLSGRSLARLLSATRSFYRYLSREGEVSQNPALAVQAPKASRRLPQTLDVDQLGALLDQNSDDPLVLRDLAMMELLYSSGLRVSELASLNLMDLDLRDASLVVTGKGRKTRMLPIGRKAIEALQRWMKARNTLASLDESALFVGQRGRRLGVRAIEQRLRQQGEHQGVSGRVYPHRLRHSFASHMLESSADLRAVQELLGHADIATTQIYTHLDFQHLMEVYEQSHPRAKRRKEK</sequence>
<dbReference type="CDD" id="cd00798">
    <property type="entry name" value="INT_XerDC_C"/>
    <property type="match status" value="1"/>
</dbReference>
<evidence type="ECO:0000256" key="9">
    <source>
        <dbReference type="ARBA" id="ARBA00023172"/>
    </source>
</evidence>
<dbReference type="InterPro" id="IPR050090">
    <property type="entry name" value="Tyrosine_recombinase_XerCD"/>
</dbReference>
<dbReference type="PROSITE" id="PS51900">
    <property type="entry name" value="CB"/>
    <property type="match status" value="1"/>
</dbReference>
<dbReference type="OrthoDB" id="9801717at2"/>
<dbReference type="eggNOG" id="COG4973">
    <property type="taxonomic scope" value="Bacteria"/>
</dbReference>
<dbReference type="InterPro" id="IPR011931">
    <property type="entry name" value="Recomb_XerC"/>
</dbReference>
<feature type="active site" evidence="11">
    <location>
        <position position="268"/>
    </location>
</feature>
<dbReference type="InterPro" id="IPR011010">
    <property type="entry name" value="DNA_brk_join_enz"/>
</dbReference>
<evidence type="ECO:0000256" key="6">
    <source>
        <dbReference type="ARBA" id="ARBA00022829"/>
    </source>
</evidence>
<evidence type="ECO:0000256" key="3">
    <source>
        <dbReference type="ARBA" id="ARBA00015804"/>
    </source>
</evidence>
<evidence type="ECO:0000256" key="11">
    <source>
        <dbReference type="HAMAP-Rule" id="MF_01808"/>
    </source>
</evidence>
<dbReference type="EMBL" id="JMQN01000013">
    <property type="protein sequence ID" value="KEA65198.1"/>
    <property type="molecule type" value="Genomic_DNA"/>
</dbReference>
<dbReference type="NCBIfam" id="TIGR02224">
    <property type="entry name" value="recomb_XerC"/>
    <property type="match status" value="1"/>
</dbReference>
<dbReference type="InterPro" id="IPR013762">
    <property type="entry name" value="Integrase-like_cat_sf"/>
</dbReference>
<comment type="subunit">
    <text evidence="11">Forms a cyclic heterotetrameric complex composed of two molecules of XerC and two molecules of XerD.</text>
</comment>
<dbReference type="HAMAP" id="MF_01808">
    <property type="entry name" value="Recomb_XerC_XerD"/>
    <property type="match status" value="1"/>
</dbReference>
<dbReference type="GO" id="GO:0009037">
    <property type="term" value="F:tyrosine-based site-specific recombinase activity"/>
    <property type="evidence" value="ECO:0007669"/>
    <property type="project" value="UniProtKB-UniRule"/>
</dbReference>
<dbReference type="RefSeq" id="WP_036184075.1">
    <property type="nucleotide sequence ID" value="NZ_JMQN01000013.1"/>
</dbReference>
<keyword evidence="10 11" id="KW-0131">Cell cycle</keyword>
<dbReference type="InterPro" id="IPR010998">
    <property type="entry name" value="Integrase_recombinase_N"/>
</dbReference>
<evidence type="ECO:0000256" key="7">
    <source>
        <dbReference type="ARBA" id="ARBA00022908"/>
    </source>
</evidence>
<dbReference type="Pfam" id="PF02899">
    <property type="entry name" value="Phage_int_SAM_1"/>
    <property type="match status" value="1"/>
</dbReference>
<reference evidence="14 15" key="1">
    <citation type="submission" date="2014-04" db="EMBL/GenBank/DDBJ databases">
        <title>Marinobacterium kochiensis sp. nov., isolated from sediment sample collected from Kochi backwaters in Kerala, India.</title>
        <authorList>
            <person name="Singh A."/>
            <person name="Pinnaka A.K."/>
        </authorList>
    </citation>
    <scope>NUCLEOTIDE SEQUENCE [LARGE SCALE GENOMIC DNA]</scope>
    <source>
        <strain evidence="14 15">AK27</strain>
    </source>
</reference>
<keyword evidence="7 11" id="KW-0229">DNA integration</keyword>
<accession>A0A081G343</accession>
<dbReference type="InterPro" id="IPR044068">
    <property type="entry name" value="CB"/>
</dbReference>
<keyword evidence="5 11" id="KW-0132">Cell division</keyword>
<feature type="active site" description="O-(3'-phospho-DNA)-tyrosine intermediate" evidence="11">
    <location>
        <position position="277"/>
    </location>
</feature>
<dbReference type="GO" id="GO:0006313">
    <property type="term" value="P:DNA transposition"/>
    <property type="evidence" value="ECO:0007669"/>
    <property type="project" value="UniProtKB-UniRule"/>
</dbReference>
<evidence type="ECO:0000259" key="13">
    <source>
        <dbReference type="PROSITE" id="PS51900"/>
    </source>
</evidence>
<dbReference type="PROSITE" id="PS51898">
    <property type="entry name" value="TYR_RECOMBINASE"/>
    <property type="match status" value="1"/>
</dbReference>
<gene>
    <name evidence="11" type="primary">xerC</name>
    <name evidence="14" type="ORF">ADIMK_0900</name>
</gene>
<feature type="active site" evidence="11">
    <location>
        <position position="173"/>
    </location>
</feature>
<dbReference type="GO" id="GO:0003677">
    <property type="term" value="F:DNA binding"/>
    <property type="evidence" value="ECO:0007669"/>
    <property type="project" value="UniProtKB-UniRule"/>
</dbReference>
<dbReference type="Gene3D" id="1.10.150.130">
    <property type="match status" value="1"/>
</dbReference>
<evidence type="ECO:0000313" key="14">
    <source>
        <dbReference type="EMBL" id="KEA65198.1"/>
    </source>
</evidence>
<protein>
    <recommendedName>
        <fullName evidence="3 11">Tyrosine recombinase XerC</fullName>
    </recommendedName>
</protein>
<evidence type="ECO:0000256" key="8">
    <source>
        <dbReference type="ARBA" id="ARBA00023125"/>
    </source>
</evidence>
<evidence type="ECO:0000256" key="1">
    <source>
        <dbReference type="ARBA" id="ARBA00004496"/>
    </source>
</evidence>
<keyword evidence="4 11" id="KW-0963">Cytoplasm</keyword>
<dbReference type="Pfam" id="PF00589">
    <property type="entry name" value="Phage_integrase"/>
    <property type="match status" value="1"/>
</dbReference>
<keyword evidence="9 11" id="KW-0233">DNA recombination</keyword>
<evidence type="ECO:0000256" key="4">
    <source>
        <dbReference type="ARBA" id="ARBA00022490"/>
    </source>
</evidence>
<dbReference type="PATRIC" id="fig|1232683.4.peg.892"/>
<name>A0A081G343_9GAMM</name>
<dbReference type="GO" id="GO:0007059">
    <property type="term" value="P:chromosome segregation"/>
    <property type="evidence" value="ECO:0007669"/>
    <property type="project" value="UniProtKB-UniRule"/>
</dbReference>
<evidence type="ECO:0000256" key="10">
    <source>
        <dbReference type="ARBA" id="ARBA00023306"/>
    </source>
</evidence>